<proteinExistence type="predicted"/>
<evidence type="ECO:0000313" key="1">
    <source>
        <dbReference type="EMBL" id="KHG29291.1"/>
    </source>
</evidence>
<dbReference type="AlphaFoldDB" id="A0A0B0Q0N5"/>
<dbReference type="Proteomes" id="UP000032142">
    <property type="component" value="Unassembled WGS sequence"/>
</dbReference>
<dbReference type="EMBL" id="KN448949">
    <property type="protein sequence ID" value="KHG29291.1"/>
    <property type="molecule type" value="Genomic_DNA"/>
</dbReference>
<sequence>MFLNTVSGHERVPSTWACALYPHGRVEP</sequence>
<name>A0A0B0Q0N5_GOSAR</name>
<keyword evidence="2" id="KW-1185">Reference proteome</keyword>
<protein>
    <submittedName>
        <fullName evidence="1">Uncharacterized protein</fullName>
    </submittedName>
</protein>
<evidence type="ECO:0000313" key="2">
    <source>
        <dbReference type="Proteomes" id="UP000032142"/>
    </source>
</evidence>
<gene>
    <name evidence="1" type="ORF">F383_35562</name>
</gene>
<organism evidence="1 2">
    <name type="scientific">Gossypium arboreum</name>
    <name type="common">Tree cotton</name>
    <name type="synonym">Gossypium nanking</name>
    <dbReference type="NCBI Taxonomy" id="29729"/>
    <lineage>
        <taxon>Eukaryota</taxon>
        <taxon>Viridiplantae</taxon>
        <taxon>Streptophyta</taxon>
        <taxon>Embryophyta</taxon>
        <taxon>Tracheophyta</taxon>
        <taxon>Spermatophyta</taxon>
        <taxon>Magnoliopsida</taxon>
        <taxon>eudicotyledons</taxon>
        <taxon>Gunneridae</taxon>
        <taxon>Pentapetalae</taxon>
        <taxon>rosids</taxon>
        <taxon>malvids</taxon>
        <taxon>Malvales</taxon>
        <taxon>Malvaceae</taxon>
        <taxon>Malvoideae</taxon>
        <taxon>Gossypium</taxon>
    </lineage>
</organism>
<reference evidence="2" key="1">
    <citation type="submission" date="2014-09" db="EMBL/GenBank/DDBJ databases">
        <authorList>
            <person name="Mudge J."/>
            <person name="Ramaraj T."/>
            <person name="Lindquist I.E."/>
            <person name="Bharti A.K."/>
            <person name="Sundararajan A."/>
            <person name="Cameron C.T."/>
            <person name="Woodward J.E."/>
            <person name="May G.D."/>
            <person name="Brubaker C."/>
            <person name="Broadhvest J."/>
            <person name="Wilkins T.A."/>
        </authorList>
    </citation>
    <scope>NUCLEOTIDE SEQUENCE</scope>
    <source>
        <strain evidence="2">cv. AKA8401</strain>
    </source>
</reference>
<accession>A0A0B0Q0N5</accession>